<dbReference type="PROSITE" id="PS50109">
    <property type="entry name" value="HIS_KIN"/>
    <property type="match status" value="1"/>
</dbReference>
<feature type="domain" description="HAMP" evidence="14">
    <location>
        <begin position="255"/>
        <end position="317"/>
    </location>
</feature>
<dbReference type="Gene3D" id="3.30.565.10">
    <property type="entry name" value="Histidine kinase-like ATPase, C-terminal domain"/>
    <property type="match status" value="1"/>
</dbReference>
<dbReference type="Gene3D" id="6.10.340.10">
    <property type="match status" value="1"/>
</dbReference>
<dbReference type="InterPro" id="IPR003660">
    <property type="entry name" value="HAMP_dom"/>
</dbReference>
<dbReference type="PROSITE" id="PS50885">
    <property type="entry name" value="HAMP"/>
    <property type="match status" value="1"/>
</dbReference>
<organism evidence="15 16">
    <name type="scientific">Brachybacterium halotolerans</name>
    <dbReference type="NCBI Taxonomy" id="2795215"/>
    <lineage>
        <taxon>Bacteria</taxon>
        <taxon>Bacillati</taxon>
        <taxon>Actinomycetota</taxon>
        <taxon>Actinomycetes</taxon>
        <taxon>Micrococcales</taxon>
        <taxon>Dermabacteraceae</taxon>
        <taxon>Brachybacterium</taxon>
    </lineage>
</organism>
<dbReference type="Proteomes" id="UP000612352">
    <property type="component" value="Unassembled WGS sequence"/>
</dbReference>
<dbReference type="SMART" id="SM00387">
    <property type="entry name" value="HATPase_c"/>
    <property type="match status" value="1"/>
</dbReference>
<evidence type="ECO:0000313" key="16">
    <source>
        <dbReference type="Proteomes" id="UP000612352"/>
    </source>
</evidence>
<dbReference type="SUPFAM" id="SSF47384">
    <property type="entry name" value="Homodimeric domain of signal transducing histidine kinase"/>
    <property type="match status" value="1"/>
</dbReference>
<dbReference type="CDD" id="cd00075">
    <property type="entry name" value="HATPase"/>
    <property type="match status" value="1"/>
</dbReference>
<evidence type="ECO:0000256" key="12">
    <source>
        <dbReference type="SAM" id="Phobius"/>
    </source>
</evidence>
<feature type="compositionally biased region" description="Low complexity" evidence="11">
    <location>
        <begin position="110"/>
        <end position="124"/>
    </location>
</feature>
<dbReference type="Gene3D" id="1.10.287.130">
    <property type="match status" value="1"/>
</dbReference>
<proteinExistence type="predicted"/>
<feature type="compositionally biased region" description="Acidic residues" evidence="11">
    <location>
        <begin position="125"/>
        <end position="135"/>
    </location>
</feature>
<dbReference type="InterPro" id="IPR050428">
    <property type="entry name" value="TCS_sensor_his_kinase"/>
</dbReference>
<dbReference type="Pfam" id="PF02518">
    <property type="entry name" value="HATPase_c"/>
    <property type="match status" value="1"/>
</dbReference>
<evidence type="ECO:0000256" key="10">
    <source>
        <dbReference type="ARBA" id="ARBA00023136"/>
    </source>
</evidence>
<evidence type="ECO:0000256" key="7">
    <source>
        <dbReference type="ARBA" id="ARBA00022777"/>
    </source>
</evidence>
<keyword evidence="6 12" id="KW-0812">Transmembrane</keyword>
<feature type="region of interest" description="Disordered" evidence="11">
    <location>
        <begin position="84"/>
        <end position="145"/>
    </location>
</feature>
<evidence type="ECO:0000259" key="14">
    <source>
        <dbReference type="PROSITE" id="PS50885"/>
    </source>
</evidence>
<dbReference type="InterPro" id="IPR005467">
    <property type="entry name" value="His_kinase_dom"/>
</dbReference>
<evidence type="ECO:0000256" key="2">
    <source>
        <dbReference type="ARBA" id="ARBA00004236"/>
    </source>
</evidence>
<keyword evidence="8 12" id="KW-1133">Transmembrane helix</keyword>
<evidence type="ECO:0000256" key="3">
    <source>
        <dbReference type="ARBA" id="ARBA00012438"/>
    </source>
</evidence>
<feature type="region of interest" description="Disordered" evidence="11">
    <location>
        <begin position="1"/>
        <end position="36"/>
    </location>
</feature>
<dbReference type="Pfam" id="PF00512">
    <property type="entry name" value="HisKA"/>
    <property type="match status" value="1"/>
</dbReference>
<dbReference type="InterPro" id="IPR003594">
    <property type="entry name" value="HATPase_dom"/>
</dbReference>
<keyword evidence="5" id="KW-0808">Transferase</keyword>
<reference evidence="15 16" key="1">
    <citation type="submission" date="2020-12" db="EMBL/GenBank/DDBJ databases">
        <title>Brachybacterium sp. MASK1Z-5, whole genome shotgun sequence.</title>
        <authorList>
            <person name="Tuo L."/>
        </authorList>
    </citation>
    <scope>NUCLEOTIDE SEQUENCE [LARGE SCALE GENOMIC DNA]</scope>
    <source>
        <strain evidence="15 16">MASK1Z-5</strain>
    </source>
</reference>
<comment type="subcellular location">
    <subcellularLocation>
        <location evidence="2">Cell membrane</location>
    </subcellularLocation>
</comment>
<keyword evidence="9" id="KW-0902">Two-component regulatory system</keyword>
<protein>
    <recommendedName>
        <fullName evidence="3">histidine kinase</fullName>
        <ecNumber evidence="3">2.7.13.3</ecNumber>
    </recommendedName>
</protein>
<gene>
    <name evidence="15" type="ORF">I8D64_12675</name>
</gene>
<accession>A0ABS1BC83</accession>
<dbReference type="SMART" id="SM00388">
    <property type="entry name" value="HisKA"/>
    <property type="match status" value="1"/>
</dbReference>
<dbReference type="InterPro" id="IPR036890">
    <property type="entry name" value="HATPase_C_sf"/>
</dbReference>
<keyword evidence="7" id="KW-0418">Kinase</keyword>
<dbReference type="CDD" id="cd00082">
    <property type="entry name" value="HisKA"/>
    <property type="match status" value="1"/>
</dbReference>
<evidence type="ECO:0000256" key="9">
    <source>
        <dbReference type="ARBA" id="ARBA00023012"/>
    </source>
</evidence>
<dbReference type="PANTHER" id="PTHR45436">
    <property type="entry name" value="SENSOR HISTIDINE KINASE YKOH"/>
    <property type="match status" value="1"/>
</dbReference>
<evidence type="ECO:0000256" key="6">
    <source>
        <dbReference type="ARBA" id="ARBA00022692"/>
    </source>
</evidence>
<dbReference type="PANTHER" id="PTHR45436:SF5">
    <property type="entry name" value="SENSOR HISTIDINE KINASE TRCS"/>
    <property type="match status" value="1"/>
</dbReference>
<dbReference type="InterPro" id="IPR036097">
    <property type="entry name" value="HisK_dim/P_sf"/>
</dbReference>
<dbReference type="InterPro" id="IPR004358">
    <property type="entry name" value="Sig_transdc_His_kin-like_C"/>
</dbReference>
<evidence type="ECO:0000256" key="8">
    <source>
        <dbReference type="ARBA" id="ARBA00022989"/>
    </source>
</evidence>
<feature type="transmembrane region" description="Helical" evidence="12">
    <location>
        <begin position="44"/>
        <end position="64"/>
    </location>
</feature>
<feature type="compositionally biased region" description="Basic and acidic residues" evidence="11">
    <location>
        <begin position="1"/>
        <end position="13"/>
    </location>
</feature>
<evidence type="ECO:0000313" key="15">
    <source>
        <dbReference type="EMBL" id="MBK0332250.1"/>
    </source>
</evidence>
<dbReference type="SMART" id="SM00304">
    <property type="entry name" value="HAMP"/>
    <property type="match status" value="1"/>
</dbReference>
<name>A0ABS1BC83_9MICO</name>
<sequence length="563" mass="58274">MTRASRDSRDSRASRPHVPARTALSSGASAPAATPRRHRLSLRATLVILLVSTVAVLCLLVGAVTHVSVRGQLEGQLDAQLTRAAHRAGGTGGPGAPDGPTNGEDGSSGTGSTSGASGTSGTGADEADGGDDSGDDGATGPGGGEFELAAILVDGRVVSAAWRDTDGQVEQLGASDSTEVADVAKGLDSDEHADVKLSIGQYRVMTATDASGAVIVTGLPLTQVHSTLTRLDITLVTAGLLATALCGVAGSLIVRRTLRPLEEVSAVAGRVADMPLSHGDVALGDRVDERISHSGTEAGEVGRALNLLLDNVEGALETRQHSEESMRRFIADASHELRTPLTAIRGYSEMLRMTEDLSDRGEQSVDRMGAQSRRMTSLVEDLLLLARLDEGARDERTETDLGELVLDAAMDARVTASEHRWVLEVPEEPVTVLGNARQLSQVIVNLLSNARKHTPAGTTVTVRLRSGSGSRSGGSDSAAPSGSVGRVGILEVIDDGPGIEPEIAGRVFERFTRADAARSGGDGTTGLGLPIVKAIAEAHGGSITLESEPGRTAFILRLPLVAR</sequence>
<dbReference type="InterPro" id="IPR003661">
    <property type="entry name" value="HisK_dim/P_dom"/>
</dbReference>
<dbReference type="PRINTS" id="PR00344">
    <property type="entry name" value="BCTRLSENSOR"/>
</dbReference>
<evidence type="ECO:0000256" key="5">
    <source>
        <dbReference type="ARBA" id="ARBA00022679"/>
    </source>
</evidence>
<evidence type="ECO:0000256" key="11">
    <source>
        <dbReference type="SAM" id="MobiDB-lite"/>
    </source>
</evidence>
<feature type="domain" description="Histidine kinase" evidence="13">
    <location>
        <begin position="332"/>
        <end position="562"/>
    </location>
</feature>
<keyword evidence="4" id="KW-0597">Phosphoprotein</keyword>
<comment type="catalytic activity">
    <reaction evidence="1">
        <text>ATP + protein L-histidine = ADP + protein N-phospho-L-histidine.</text>
        <dbReference type="EC" id="2.7.13.3"/>
    </reaction>
</comment>
<comment type="caution">
    <text evidence="15">The sequence shown here is derived from an EMBL/GenBank/DDBJ whole genome shotgun (WGS) entry which is preliminary data.</text>
</comment>
<dbReference type="RefSeq" id="WP_200503159.1">
    <property type="nucleotide sequence ID" value="NZ_JAEDAJ010000008.1"/>
</dbReference>
<keyword evidence="10 12" id="KW-0472">Membrane</keyword>
<keyword evidence="16" id="KW-1185">Reference proteome</keyword>
<evidence type="ECO:0000259" key="13">
    <source>
        <dbReference type="PROSITE" id="PS50109"/>
    </source>
</evidence>
<evidence type="ECO:0000256" key="4">
    <source>
        <dbReference type="ARBA" id="ARBA00022553"/>
    </source>
</evidence>
<dbReference type="SUPFAM" id="SSF55874">
    <property type="entry name" value="ATPase domain of HSP90 chaperone/DNA topoisomerase II/histidine kinase"/>
    <property type="match status" value="1"/>
</dbReference>
<dbReference type="EC" id="2.7.13.3" evidence="3"/>
<dbReference type="EMBL" id="JAEDAJ010000008">
    <property type="protein sequence ID" value="MBK0332250.1"/>
    <property type="molecule type" value="Genomic_DNA"/>
</dbReference>
<evidence type="ECO:0000256" key="1">
    <source>
        <dbReference type="ARBA" id="ARBA00000085"/>
    </source>
</evidence>